<dbReference type="KEGG" id="bvz:BRAD3257_6144"/>
<dbReference type="GO" id="GO:0055085">
    <property type="term" value="P:transmembrane transport"/>
    <property type="evidence" value="ECO:0007669"/>
    <property type="project" value="InterPro"/>
</dbReference>
<dbReference type="GO" id="GO:0043190">
    <property type="term" value="C:ATP-binding cassette (ABC) transporter complex"/>
    <property type="evidence" value="ECO:0007669"/>
    <property type="project" value="InterPro"/>
</dbReference>
<keyword evidence="3 6" id="KW-0812">Transmembrane</keyword>
<dbReference type="InterPro" id="IPR037294">
    <property type="entry name" value="ABC_BtuC-like"/>
</dbReference>
<accession>A0A2U3Q6T6</accession>
<evidence type="ECO:0000256" key="7">
    <source>
        <dbReference type="SAM" id="Phobius"/>
    </source>
</evidence>
<dbReference type="Pfam" id="PF00950">
    <property type="entry name" value="ABC-3"/>
    <property type="match status" value="1"/>
</dbReference>
<feature type="transmembrane region" description="Helical" evidence="7">
    <location>
        <begin position="24"/>
        <end position="41"/>
    </location>
</feature>
<sequence>MLVLSHARLRRAATDPAAAMSHDIIMLLAAPFAASALFVAIHTNFGLHVLRRGIVFADLALAQMSALGATVAYAAGHAPTSAAGIAYTFLFAAIGAALLTASRVMPKEVQPEAYIGIIYVVATATTIVVVDRSPQGAEHVKQILVGSILAVSASDLPKFAVLYAFIGAIHWLARRPLLAVSEAVHSKTRRSLLWDFVFYSSFSVVVTSSVATAGVLLVFCFLIIPAIIGSLFTRRITYALGIGWLGGVAASAVGLAASFEFELPTGAAMALAFTLMLVIGAVLRGLIFAPAGGRRICIRIFLRAASAMIFMTVLLSAIWLMIMPRADQPMFDLLQSATGIGPATFLAVQDRVVYADALKDAGYRRSQESQLTALEQQSRWQGGGLSDTEVRRIGSFQQTFNEMARGDDFVVKSLSGRARERERWYVGLPLLITSLLGLLTLLPDKWRADPARSRTACLTFLRAFLHVADFVRRLGGEKTESAGDAMIRRSINGGTVSAGPKALTGRCQKTTYGCPDP</sequence>
<keyword evidence="5 7" id="KW-0472">Membrane</keyword>
<feature type="transmembrane region" description="Helical" evidence="7">
    <location>
        <begin position="300"/>
        <end position="322"/>
    </location>
</feature>
<dbReference type="AlphaFoldDB" id="A0A2U3Q6T6"/>
<evidence type="ECO:0000256" key="3">
    <source>
        <dbReference type="ARBA" id="ARBA00022692"/>
    </source>
</evidence>
<evidence type="ECO:0000256" key="4">
    <source>
        <dbReference type="ARBA" id="ARBA00022989"/>
    </source>
</evidence>
<dbReference type="PANTHER" id="PTHR30477">
    <property type="entry name" value="ABC-TRANSPORTER METAL-BINDING PROTEIN"/>
    <property type="match status" value="1"/>
</dbReference>
<organism evidence="8 9">
    <name type="scientific">Bradyrhizobium vignae</name>
    <dbReference type="NCBI Taxonomy" id="1549949"/>
    <lineage>
        <taxon>Bacteria</taxon>
        <taxon>Pseudomonadati</taxon>
        <taxon>Pseudomonadota</taxon>
        <taxon>Alphaproteobacteria</taxon>
        <taxon>Hyphomicrobiales</taxon>
        <taxon>Nitrobacteraceae</taxon>
        <taxon>Bradyrhizobium</taxon>
    </lineage>
</organism>
<dbReference type="InterPro" id="IPR001626">
    <property type="entry name" value="ABC_TroCD"/>
</dbReference>
<feature type="transmembrane region" description="Helical" evidence="7">
    <location>
        <begin position="265"/>
        <end position="288"/>
    </location>
</feature>
<evidence type="ECO:0000256" key="2">
    <source>
        <dbReference type="ARBA" id="ARBA00008034"/>
    </source>
</evidence>
<name>A0A2U3Q6T6_9BRAD</name>
<evidence type="ECO:0000256" key="6">
    <source>
        <dbReference type="RuleBase" id="RU003943"/>
    </source>
</evidence>
<dbReference type="SUPFAM" id="SSF81345">
    <property type="entry name" value="ABC transporter involved in vitamin B12 uptake, BtuC"/>
    <property type="match status" value="1"/>
</dbReference>
<evidence type="ECO:0000256" key="5">
    <source>
        <dbReference type="ARBA" id="ARBA00023136"/>
    </source>
</evidence>
<feature type="transmembrane region" description="Helical" evidence="7">
    <location>
        <begin position="196"/>
        <end position="224"/>
    </location>
</feature>
<evidence type="ECO:0000313" key="8">
    <source>
        <dbReference type="EMBL" id="SPP97058.1"/>
    </source>
</evidence>
<comment type="subcellular location">
    <subcellularLocation>
        <location evidence="6">Cell membrane</location>
        <topology evidence="6">Multi-pass membrane protein</topology>
    </subcellularLocation>
    <subcellularLocation>
        <location evidence="1">Membrane</location>
        <topology evidence="1">Multi-pass membrane protein</topology>
    </subcellularLocation>
</comment>
<comment type="similarity">
    <text evidence="2 6">Belongs to the ABC-3 integral membrane protein family.</text>
</comment>
<evidence type="ECO:0000313" key="9">
    <source>
        <dbReference type="Proteomes" id="UP000246085"/>
    </source>
</evidence>
<feature type="transmembrane region" description="Helical" evidence="7">
    <location>
        <begin position="81"/>
        <end position="101"/>
    </location>
</feature>
<dbReference type="Gene3D" id="1.10.3470.10">
    <property type="entry name" value="ABC transporter involved in vitamin B12 uptake, BtuC"/>
    <property type="match status" value="1"/>
</dbReference>
<proteinExistence type="inferred from homology"/>
<gene>
    <name evidence="8" type="ORF">BRAD3257_6144</name>
</gene>
<feature type="transmembrane region" description="Helical" evidence="7">
    <location>
        <begin position="113"/>
        <end position="130"/>
    </location>
</feature>
<keyword evidence="6" id="KW-0813">Transport</keyword>
<evidence type="ECO:0000256" key="1">
    <source>
        <dbReference type="ARBA" id="ARBA00004141"/>
    </source>
</evidence>
<dbReference type="EMBL" id="LS398110">
    <property type="protein sequence ID" value="SPP97058.1"/>
    <property type="molecule type" value="Genomic_DNA"/>
</dbReference>
<dbReference type="GO" id="GO:0010043">
    <property type="term" value="P:response to zinc ion"/>
    <property type="evidence" value="ECO:0007669"/>
    <property type="project" value="TreeGrafter"/>
</dbReference>
<dbReference type="PANTHER" id="PTHR30477:SF19">
    <property type="entry name" value="METAL ABC TRANSPORTER PERMEASE"/>
    <property type="match status" value="1"/>
</dbReference>
<feature type="transmembrane region" description="Helical" evidence="7">
    <location>
        <begin position="53"/>
        <end position="75"/>
    </location>
</feature>
<feature type="transmembrane region" description="Helical" evidence="7">
    <location>
        <begin position="236"/>
        <end position="259"/>
    </location>
</feature>
<keyword evidence="4 7" id="KW-1133">Transmembrane helix</keyword>
<reference evidence="8 9" key="1">
    <citation type="submission" date="2018-03" db="EMBL/GenBank/DDBJ databases">
        <authorList>
            <person name="Gully D."/>
        </authorList>
    </citation>
    <scope>NUCLEOTIDE SEQUENCE [LARGE SCALE GENOMIC DNA]</scope>
    <source>
        <strain evidence="8">ORS3257</strain>
    </source>
</reference>
<dbReference type="Proteomes" id="UP000246085">
    <property type="component" value="Chromosome BRAD3257"/>
</dbReference>
<protein>
    <submittedName>
        <fullName evidence="8">ABC-3 protein</fullName>
    </submittedName>
</protein>